<name>A0ABU8X7J4_9BURK</name>
<organism evidence="1 2">
    <name type="scientific">Variovorax robiniae</name>
    <dbReference type="NCBI Taxonomy" id="1836199"/>
    <lineage>
        <taxon>Bacteria</taxon>
        <taxon>Pseudomonadati</taxon>
        <taxon>Pseudomonadota</taxon>
        <taxon>Betaproteobacteria</taxon>
        <taxon>Burkholderiales</taxon>
        <taxon>Comamonadaceae</taxon>
        <taxon>Variovorax</taxon>
    </lineage>
</organism>
<dbReference type="EMBL" id="JBBKZS010000005">
    <property type="protein sequence ID" value="MEJ8855807.1"/>
    <property type="molecule type" value="Genomic_DNA"/>
</dbReference>
<accession>A0ABU8X7J4</accession>
<reference evidence="1 2" key="1">
    <citation type="submission" date="2024-03" db="EMBL/GenBank/DDBJ databases">
        <title>Novel species of the genus Variovorax.</title>
        <authorList>
            <person name="Liu Q."/>
            <person name="Xin Y.-H."/>
        </authorList>
    </citation>
    <scope>NUCLEOTIDE SEQUENCE [LARGE SCALE GENOMIC DNA]</scope>
    <source>
        <strain evidence="1 2">KACC 18901</strain>
    </source>
</reference>
<proteinExistence type="predicted"/>
<dbReference type="Proteomes" id="UP001367030">
    <property type="component" value="Unassembled WGS sequence"/>
</dbReference>
<sequence>MNAADEKRFATLAAQFALCGHALIKAKPDDQQAPFYAVRWGWIKPLASLDAAERLLRKIGGGH</sequence>
<dbReference type="RefSeq" id="WP_340335883.1">
    <property type="nucleotide sequence ID" value="NZ_JBBKZS010000005.1"/>
</dbReference>
<evidence type="ECO:0000313" key="2">
    <source>
        <dbReference type="Proteomes" id="UP001367030"/>
    </source>
</evidence>
<gene>
    <name evidence="1" type="ORF">WKW79_14585</name>
</gene>
<keyword evidence="2" id="KW-1185">Reference proteome</keyword>
<protein>
    <submittedName>
        <fullName evidence="1">Uncharacterized protein</fullName>
    </submittedName>
</protein>
<comment type="caution">
    <text evidence="1">The sequence shown here is derived from an EMBL/GenBank/DDBJ whole genome shotgun (WGS) entry which is preliminary data.</text>
</comment>
<evidence type="ECO:0000313" key="1">
    <source>
        <dbReference type="EMBL" id="MEJ8855807.1"/>
    </source>
</evidence>